<organism evidence="3 4">
    <name type="scientific">Nesidiocoris tenuis</name>
    <dbReference type="NCBI Taxonomy" id="355587"/>
    <lineage>
        <taxon>Eukaryota</taxon>
        <taxon>Metazoa</taxon>
        <taxon>Ecdysozoa</taxon>
        <taxon>Arthropoda</taxon>
        <taxon>Hexapoda</taxon>
        <taxon>Insecta</taxon>
        <taxon>Pterygota</taxon>
        <taxon>Neoptera</taxon>
        <taxon>Paraneoptera</taxon>
        <taxon>Hemiptera</taxon>
        <taxon>Heteroptera</taxon>
        <taxon>Panheteroptera</taxon>
        <taxon>Cimicomorpha</taxon>
        <taxon>Miridae</taxon>
        <taxon>Dicyphina</taxon>
        <taxon>Nesidiocoris</taxon>
    </lineage>
</organism>
<sequence>MWFKIVALLVVVAGAIPSSDGQRGPWPPISSAARSLRKFVKPRHHREVFNDRVLDDRLRHELREKIGHLLTEELRTKNTQIVTEMSFVRLEADLRPRSVEVTADVLVRVSDSNCRRRRGIAGRQERGRIGARKSEDHEHSEHSDHEKHSKYDSHHSKHSKHSGHCRATHKHEQECYLTVRKHESHHHMNLLPHNQALYSILGVNCRSRRDSDESEEHDDSHHSKHHSEHGGKGHKHKSQSGAEEHGKTKKQHAESQRREQGKAKRHVGKDGGTKSVHADRKHQMSFNCGFIIFPGC</sequence>
<protein>
    <submittedName>
        <fullName evidence="3">Uncharacterized protein</fullName>
    </submittedName>
</protein>
<name>A0ABN7BB08_9HEMI</name>
<accession>A0ABN7BB08</accession>
<feature type="chain" id="PRO_5046648523" evidence="2">
    <location>
        <begin position="22"/>
        <end position="296"/>
    </location>
</feature>
<gene>
    <name evidence="3" type="ORF">NTJ_14325</name>
</gene>
<feature type="signal peptide" evidence="2">
    <location>
        <begin position="1"/>
        <end position="21"/>
    </location>
</feature>
<reference evidence="3 4" key="1">
    <citation type="submission" date="2023-09" db="EMBL/GenBank/DDBJ databases">
        <title>Nesidiocoris tenuis whole genome shotgun sequence.</title>
        <authorList>
            <person name="Shibata T."/>
            <person name="Shimoda M."/>
            <person name="Kobayashi T."/>
            <person name="Uehara T."/>
        </authorList>
    </citation>
    <scope>NUCLEOTIDE SEQUENCE [LARGE SCALE GENOMIC DNA]</scope>
    <source>
        <strain evidence="3 4">Japan</strain>
    </source>
</reference>
<proteinExistence type="predicted"/>
<keyword evidence="2" id="KW-0732">Signal</keyword>
<evidence type="ECO:0000313" key="4">
    <source>
        <dbReference type="Proteomes" id="UP001307889"/>
    </source>
</evidence>
<feature type="compositionally biased region" description="Basic and acidic residues" evidence="1">
    <location>
        <begin position="242"/>
        <end position="278"/>
    </location>
</feature>
<dbReference type="EMBL" id="AP028921">
    <property type="protein sequence ID" value="BET01509.1"/>
    <property type="molecule type" value="Genomic_DNA"/>
</dbReference>
<evidence type="ECO:0000256" key="1">
    <source>
        <dbReference type="SAM" id="MobiDB-lite"/>
    </source>
</evidence>
<evidence type="ECO:0000313" key="3">
    <source>
        <dbReference type="EMBL" id="BET01509.1"/>
    </source>
</evidence>
<feature type="region of interest" description="Disordered" evidence="1">
    <location>
        <begin position="209"/>
        <end position="278"/>
    </location>
</feature>
<feature type="region of interest" description="Disordered" evidence="1">
    <location>
        <begin position="118"/>
        <end position="169"/>
    </location>
</feature>
<feature type="compositionally biased region" description="Basic residues" evidence="1">
    <location>
        <begin position="222"/>
        <end position="238"/>
    </location>
</feature>
<dbReference type="Proteomes" id="UP001307889">
    <property type="component" value="Chromosome 13"/>
</dbReference>
<feature type="compositionally biased region" description="Basic residues" evidence="1">
    <location>
        <begin position="155"/>
        <end position="169"/>
    </location>
</feature>
<evidence type="ECO:0000256" key="2">
    <source>
        <dbReference type="SAM" id="SignalP"/>
    </source>
</evidence>
<feature type="compositionally biased region" description="Basic and acidic residues" evidence="1">
    <location>
        <begin position="123"/>
        <end position="154"/>
    </location>
</feature>
<keyword evidence="4" id="KW-1185">Reference proteome</keyword>